<dbReference type="InterPro" id="IPR000182">
    <property type="entry name" value="GNAT_dom"/>
</dbReference>
<sequence>MDMVTIEKMTTQHLAEVITLGVVEAQKQFVGSIDDILKNANAQIRPHVIFTEDQIVGFFLIDTTYAEKYDFVSQSHSIGLRSFFIDKKYQGKGYAKQAILALSNYLSEAYPNHSTIYLTVNCQNPIAKGLYLKGGFEDTNTLYHGGAAGPQHIMVKALV</sequence>
<organism evidence="2 3">
    <name type="scientific">Marinomonas foliarum</name>
    <dbReference type="NCBI Taxonomy" id="491950"/>
    <lineage>
        <taxon>Bacteria</taxon>
        <taxon>Pseudomonadati</taxon>
        <taxon>Pseudomonadota</taxon>
        <taxon>Gammaproteobacteria</taxon>
        <taxon>Oceanospirillales</taxon>
        <taxon>Oceanospirillaceae</taxon>
        <taxon>Marinomonas</taxon>
    </lineage>
</organism>
<feature type="domain" description="N-acetyltransferase" evidence="1">
    <location>
        <begin position="4"/>
        <end position="159"/>
    </location>
</feature>
<evidence type="ECO:0000313" key="3">
    <source>
        <dbReference type="Proteomes" id="UP000644167"/>
    </source>
</evidence>
<reference evidence="2 3" key="1">
    <citation type="submission" date="2021-02" db="EMBL/GenBank/DDBJ databases">
        <title>The genome of Marinomonas foliarum JZW.</title>
        <authorList>
            <person name="Sun M."/>
        </authorList>
    </citation>
    <scope>NUCLEOTIDE SEQUENCE [LARGE SCALE GENOMIC DNA]</scope>
    <source>
        <strain evidence="2 3">JZW</strain>
    </source>
</reference>
<dbReference type="SUPFAM" id="SSF55729">
    <property type="entry name" value="Acyl-CoA N-acyltransferases (Nat)"/>
    <property type="match status" value="1"/>
</dbReference>
<proteinExistence type="predicted"/>
<evidence type="ECO:0000313" key="2">
    <source>
        <dbReference type="EMBL" id="QRV23001.1"/>
    </source>
</evidence>
<dbReference type="Pfam" id="PF00583">
    <property type="entry name" value="Acetyltransf_1"/>
    <property type="match status" value="1"/>
</dbReference>
<dbReference type="InterPro" id="IPR016181">
    <property type="entry name" value="Acyl_CoA_acyltransferase"/>
</dbReference>
<evidence type="ECO:0000259" key="1">
    <source>
        <dbReference type="PROSITE" id="PS51186"/>
    </source>
</evidence>
<dbReference type="EMBL" id="CP070273">
    <property type="protein sequence ID" value="QRV23001.1"/>
    <property type="molecule type" value="Genomic_DNA"/>
</dbReference>
<dbReference type="PROSITE" id="PS51186">
    <property type="entry name" value="GNAT"/>
    <property type="match status" value="1"/>
</dbReference>
<accession>A0ABX7ILX2</accession>
<protein>
    <submittedName>
        <fullName evidence="2">GNAT family N-acetyltransferase</fullName>
    </submittedName>
</protein>
<keyword evidence="3" id="KW-1185">Reference proteome</keyword>
<name>A0ABX7ILX2_9GAMM</name>
<dbReference type="Proteomes" id="UP000644167">
    <property type="component" value="Chromosome"/>
</dbReference>
<dbReference type="Gene3D" id="3.40.630.30">
    <property type="match status" value="1"/>
</dbReference>
<gene>
    <name evidence="2" type="ORF">JSY38_13100</name>
</gene>
<dbReference type="CDD" id="cd04301">
    <property type="entry name" value="NAT_SF"/>
    <property type="match status" value="1"/>
</dbReference>